<dbReference type="Proteomes" id="UP000887013">
    <property type="component" value="Unassembled WGS sequence"/>
</dbReference>
<sequence length="179" mass="20408">MTEENLLNHIIMRLSPQVMDYVEVRNSTTKALLLQLVEKQWDDGVVETYRLNGEGSRAEEVENKGSKGLAREKSTREKQCRGKRMMSEKSTESCNNKERRRQSKRSSPGRLKWRKCSATSSLDKNTEVQRRPNESSFLGVNGVKNANMECTMDRNCCKNNSRSSESGDNMIVSVTLNHS</sequence>
<proteinExistence type="predicted"/>
<evidence type="ECO:0000313" key="3">
    <source>
        <dbReference type="Proteomes" id="UP000887013"/>
    </source>
</evidence>
<accession>A0A8X6PHS6</accession>
<protein>
    <submittedName>
        <fullName evidence="2">Uncharacterized protein</fullName>
    </submittedName>
</protein>
<name>A0A8X6PHS6_NEPPI</name>
<evidence type="ECO:0000313" key="2">
    <source>
        <dbReference type="EMBL" id="GFT69027.1"/>
    </source>
</evidence>
<gene>
    <name evidence="2" type="ORF">NPIL_677961</name>
</gene>
<feature type="compositionally biased region" description="Basic and acidic residues" evidence="1">
    <location>
        <begin position="57"/>
        <end position="97"/>
    </location>
</feature>
<dbReference type="AlphaFoldDB" id="A0A8X6PHS6"/>
<dbReference type="EMBL" id="BMAW01116069">
    <property type="protein sequence ID" value="GFT69027.1"/>
    <property type="molecule type" value="Genomic_DNA"/>
</dbReference>
<comment type="caution">
    <text evidence="2">The sequence shown here is derived from an EMBL/GenBank/DDBJ whole genome shotgun (WGS) entry which is preliminary data.</text>
</comment>
<keyword evidence="3" id="KW-1185">Reference proteome</keyword>
<feature type="region of interest" description="Disordered" evidence="1">
    <location>
        <begin position="57"/>
        <end position="140"/>
    </location>
</feature>
<feature type="region of interest" description="Disordered" evidence="1">
    <location>
        <begin position="159"/>
        <end position="179"/>
    </location>
</feature>
<organism evidence="2 3">
    <name type="scientific">Nephila pilipes</name>
    <name type="common">Giant wood spider</name>
    <name type="synonym">Nephila maculata</name>
    <dbReference type="NCBI Taxonomy" id="299642"/>
    <lineage>
        <taxon>Eukaryota</taxon>
        <taxon>Metazoa</taxon>
        <taxon>Ecdysozoa</taxon>
        <taxon>Arthropoda</taxon>
        <taxon>Chelicerata</taxon>
        <taxon>Arachnida</taxon>
        <taxon>Araneae</taxon>
        <taxon>Araneomorphae</taxon>
        <taxon>Entelegynae</taxon>
        <taxon>Araneoidea</taxon>
        <taxon>Nephilidae</taxon>
        <taxon>Nephila</taxon>
    </lineage>
</organism>
<evidence type="ECO:0000256" key="1">
    <source>
        <dbReference type="SAM" id="MobiDB-lite"/>
    </source>
</evidence>
<reference evidence="2" key="1">
    <citation type="submission" date="2020-08" db="EMBL/GenBank/DDBJ databases">
        <title>Multicomponent nature underlies the extraordinary mechanical properties of spider dragline silk.</title>
        <authorList>
            <person name="Kono N."/>
            <person name="Nakamura H."/>
            <person name="Mori M."/>
            <person name="Yoshida Y."/>
            <person name="Ohtoshi R."/>
            <person name="Malay A.D."/>
            <person name="Moran D.A.P."/>
            <person name="Tomita M."/>
            <person name="Numata K."/>
            <person name="Arakawa K."/>
        </authorList>
    </citation>
    <scope>NUCLEOTIDE SEQUENCE</scope>
</reference>
<feature type="compositionally biased region" description="Basic and acidic residues" evidence="1">
    <location>
        <begin position="124"/>
        <end position="133"/>
    </location>
</feature>